<keyword evidence="1" id="KW-0472">Membrane</keyword>
<protein>
    <submittedName>
        <fullName evidence="3">Acetyl-CoA synthetase-like protein</fullName>
    </submittedName>
</protein>
<dbReference type="Proteomes" id="UP000092154">
    <property type="component" value="Unassembled WGS sequence"/>
</dbReference>
<keyword evidence="4" id="KW-1185">Reference proteome</keyword>
<feature type="transmembrane region" description="Helical" evidence="1">
    <location>
        <begin position="12"/>
        <end position="30"/>
    </location>
</feature>
<proteinExistence type="predicted"/>
<dbReference type="EMBL" id="KV448543">
    <property type="protein sequence ID" value="OAX35006.1"/>
    <property type="molecule type" value="Genomic_DNA"/>
</dbReference>
<accession>A0A1B7MQZ4</accession>
<dbReference type="GO" id="GO:0004467">
    <property type="term" value="F:long-chain fatty acid-CoA ligase activity"/>
    <property type="evidence" value="ECO:0007669"/>
    <property type="project" value="TreeGrafter"/>
</dbReference>
<dbReference type="SUPFAM" id="SSF56801">
    <property type="entry name" value="Acetyl-CoA synthetase-like"/>
    <property type="match status" value="1"/>
</dbReference>
<feature type="domain" description="AMP-dependent synthetase/ligase" evidence="2">
    <location>
        <begin position="98"/>
        <end position="511"/>
    </location>
</feature>
<evidence type="ECO:0000313" key="4">
    <source>
        <dbReference type="Proteomes" id="UP000092154"/>
    </source>
</evidence>
<dbReference type="AlphaFoldDB" id="A0A1B7MQZ4"/>
<dbReference type="InterPro" id="IPR042099">
    <property type="entry name" value="ANL_N_sf"/>
</dbReference>
<dbReference type="OrthoDB" id="1700726at2759"/>
<dbReference type="PANTHER" id="PTHR43272:SF11">
    <property type="entry name" value="AMP-DEPENDENT SYNTHETASE_LIGASE DOMAIN-CONTAINING PROTEIN"/>
    <property type="match status" value="1"/>
</dbReference>
<reference evidence="3 4" key="1">
    <citation type="submission" date="2016-06" db="EMBL/GenBank/DDBJ databases">
        <title>Comparative genomics of the ectomycorrhizal sister species Rhizopogon vinicolor and Rhizopogon vesiculosus (Basidiomycota: Boletales) reveals a divergence of the mating type B locus.</title>
        <authorList>
            <consortium name="DOE Joint Genome Institute"/>
            <person name="Mujic A.B."/>
            <person name="Kuo A."/>
            <person name="Tritt A."/>
            <person name="Lipzen A."/>
            <person name="Chen C."/>
            <person name="Johnson J."/>
            <person name="Sharma A."/>
            <person name="Barry K."/>
            <person name="Grigoriev I.V."/>
            <person name="Spatafora J.W."/>
        </authorList>
    </citation>
    <scope>NUCLEOTIDE SEQUENCE [LARGE SCALE GENOMIC DNA]</scope>
    <source>
        <strain evidence="3 4">AM-OR11-026</strain>
    </source>
</reference>
<keyword evidence="1" id="KW-1133">Transmembrane helix</keyword>
<sequence length="548" mass="59114">MAVSDYLVTDDLTVLLGFIGVTVFLLQNLYKPQPLVHPILLGRQSDAGRVRHPGESTVYRNYGTGLLGRFPVRPDKDVNVVNDFLKPEFDAPRTLWSTKITNAQLKTSISAFGSGIARLVSEESTVLILLNDCIEFLISDLALSEQSIASITLNSPKLLTGVLEMHRPDAIITDATFLPHVLELIYDAREHHHKIIVVGESDSNLKPKGMKEVEIYSWNEVESTGKVPQAPKNTPQSDSPYTVSFFESPSGERRGVQLTHENFTSGVTAIKSLFPVASSLSTLDTIVSAHSLSTPYGRAIAYTALFEGASFATLPSTTVFHVKDAPTLDVTDVLSAINRIPSPTVLFLKPEHVQSLTSAVISRAKKSFFLYPLAWRHKFAGLREGFLSKDSLWDRTVFDGAREAVLGKMADTLKAVVISGGPLPFDSLAPARIALSVPLINIHTHGSAAGPLFATHASDMQMLPSSSATPEPAHVGAPSINVEAKLVGVDDDVVEKGADPIGEILVRGPPVGSMLSAEGESGEKNAWVQTGEKGRVMTNGAFKVLGFM</sequence>
<dbReference type="Gene3D" id="3.40.50.12780">
    <property type="entry name" value="N-terminal domain of ligase-like"/>
    <property type="match status" value="1"/>
</dbReference>
<organism evidence="3 4">
    <name type="scientific">Rhizopogon vinicolor AM-OR11-026</name>
    <dbReference type="NCBI Taxonomy" id="1314800"/>
    <lineage>
        <taxon>Eukaryota</taxon>
        <taxon>Fungi</taxon>
        <taxon>Dikarya</taxon>
        <taxon>Basidiomycota</taxon>
        <taxon>Agaricomycotina</taxon>
        <taxon>Agaricomycetes</taxon>
        <taxon>Agaricomycetidae</taxon>
        <taxon>Boletales</taxon>
        <taxon>Suillineae</taxon>
        <taxon>Rhizopogonaceae</taxon>
        <taxon>Rhizopogon</taxon>
    </lineage>
</organism>
<keyword evidence="1" id="KW-0812">Transmembrane</keyword>
<evidence type="ECO:0000256" key="1">
    <source>
        <dbReference type="SAM" id="Phobius"/>
    </source>
</evidence>
<dbReference type="InterPro" id="IPR000873">
    <property type="entry name" value="AMP-dep_synth/lig_dom"/>
</dbReference>
<dbReference type="GO" id="GO:0016020">
    <property type="term" value="C:membrane"/>
    <property type="evidence" value="ECO:0007669"/>
    <property type="project" value="TreeGrafter"/>
</dbReference>
<dbReference type="GO" id="GO:0005783">
    <property type="term" value="C:endoplasmic reticulum"/>
    <property type="evidence" value="ECO:0007669"/>
    <property type="project" value="TreeGrafter"/>
</dbReference>
<dbReference type="STRING" id="1314800.A0A1B7MQZ4"/>
<evidence type="ECO:0000313" key="3">
    <source>
        <dbReference type="EMBL" id="OAX35006.1"/>
    </source>
</evidence>
<dbReference type="InParanoid" id="A0A1B7MQZ4"/>
<name>A0A1B7MQZ4_9AGAM</name>
<gene>
    <name evidence="3" type="ORF">K503DRAFT_773928</name>
</gene>
<dbReference type="PANTHER" id="PTHR43272">
    <property type="entry name" value="LONG-CHAIN-FATTY-ACID--COA LIGASE"/>
    <property type="match status" value="1"/>
</dbReference>
<dbReference type="Pfam" id="PF00501">
    <property type="entry name" value="AMP-binding"/>
    <property type="match status" value="1"/>
</dbReference>
<evidence type="ECO:0000259" key="2">
    <source>
        <dbReference type="Pfam" id="PF00501"/>
    </source>
</evidence>